<name>A0A9K3IK80_HELAN</name>
<accession>A0A9K3IK80</accession>
<sequence>MTRDFMSHALPPSQRFMKIALDPKNFKDQYCMAICESFSRGAGMLRRVPTLKEDNKDLEDRLKTSQTIAAELQCRVVNAERGLLEKGICSPFTLFLLLAWIEERAKLMREREQLVEDVNHYKAAASVSSSDVETLYAELGIIQDDNQKLAAKRHWLLSQGFGRFLAAFTQSLDFKDSLERTYQVYKNVGYQAGLKDGYGFSSQGIRRKETPRATTLRPRSSYPRCRRSSMVKPLLFLLNCLITLSCLSKN</sequence>
<comment type="caution">
    <text evidence="2">The sequence shown here is derived from an EMBL/GenBank/DDBJ whole genome shotgun (WGS) entry which is preliminary data.</text>
</comment>
<evidence type="ECO:0000313" key="3">
    <source>
        <dbReference type="Proteomes" id="UP000215914"/>
    </source>
</evidence>
<evidence type="ECO:0000256" key="1">
    <source>
        <dbReference type="SAM" id="Coils"/>
    </source>
</evidence>
<dbReference type="EMBL" id="MNCJ02000322">
    <property type="protein sequence ID" value="KAF5798393.1"/>
    <property type="molecule type" value="Genomic_DNA"/>
</dbReference>
<keyword evidence="1" id="KW-0175">Coiled coil</keyword>
<keyword evidence="3" id="KW-1185">Reference proteome</keyword>
<reference evidence="2" key="2">
    <citation type="submission" date="2020-06" db="EMBL/GenBank/DDBJ databases">
        <title>Helianthus annuus Genome sequencing and assembly Release 2.</title>
        <authorList>
            <person name="Gouzy J."/>
            <person name="Langlade N."/>
            <person name="Munos S."/>
        </authorList>
    </citation>
    <scope>NUCLEOTIDE SEQUENCE</scope>
    <source>
        <tissue evidence="2">Leaves</tissue>
    </source>
</reference>
<proteinExistence type="predicted"/>
<evidence type="ECO:0000313" key="2">
    <source>
        <dbReference type="EMBL" id="KAF5798393.1"/>
    </source>
</evidence>
<dbReference type="Gramene" id="mRNA:HanXRQr2_Chr07g0292371">
    <property type="protein sequence ID" value="mRNA:HanXRQr2_Chr07g0292371"/>
    <property type="gene ID" value="HanXRQr2_Chr07g0292371"/>
</dbReference>
<reference evidence="2" key="1">
    <citation type="journal article" date="2017" name="Nature">
        <title>The sunflower genome provides insights into oil metabolism, flowering and Asterid evolution.</title>
        <authorList>
            <person name="Badouin H."/>
            <person name="Gouzy J."/>
            <person name="Grassa C.J."/>
            <person name="Murat F."/>
            <person name="Staton S.E."/>
            <person name="Cottret L."/>
            <person name="Lelandais-Briere C."/>
            <person name="Owens G.L."/>
            <person name="Carrere S."/>
            <person name="Mayjonade B."/>
            <person name="Legrand L."/>
            <person name="Gill N."/>
            <person name="Kane N.C."/>
            <person name="Bowers J.E."/>
            <person name="Hubner S."/>
            <person name="Bellec A."/>
            <person name="Berard A."/>
            <person name="Berges H."/>
            <person name="Blanchet N."/>
            <person name="Boniface M.C."/>
            <person name="Brunel D."/>
            <person name="Catrice O."/>
            <person name="Chaidir N."/>
            <person name="Claudel C."/>
            <person name="Donnadieu C."/>
            <person name="Faraut T."/>
            <person name="Fievet G."/>
            <person name="Helmstetter N."/>
            <person name="King M."/>
            <person name="Knapp S.J."/>
            <person name="Lai Z."/>
            <person name="Le Paslier M.C."/>
            <person name="Lippi Y."/>
            <person name="Lorenzon L."/>
            <person name="Mandel J.R."/>
            <person name="Marage G."/>
            <person name="Marchand G."/>
            <person name="Marquand E."/>
            <person name="Bret-Mestries E."/>
            <person name="Morien E."/>
            <person name="Nambeesan S."/>
            <person name="Nguyen T."/>
            <person name="Pegot-Espagnet P."/>
            <person name="Pouilly N."/>
            <person name="Raftis F."/>
            <person name="Sallet E."/>
            <person name="Schiex T."/>
            <person name="Thomas J."/>
            <person name="Vandecasteele C."/>
            <person name="Vares D."/>
            <person name="Vear F."/>
            <person name="Vautrin S."/>
            <person name="Crespi M."/>
            <person name="Mangin B."/>
            <person name="Burke J.M."/>
            <person name="Salse J."/>
            <person name="Munos S."/>
            <person name="Vincourt P."/>
            <person name="Rieseberg L.H."/>
            <person name="Langlade N.B."/>
        </authorList>
    </citation>
    <scope>NUCLEOTIDE SEQUENCE</scope>
    <source>
        <tissue evidence="2">Leaves</tissue>
    </source>
</reference>
<organism evidence="2 3">
    <name type="scientific">Helianthus annuus</name>
    <name type="common">Common sunflower</name>
    <dbReference type="NCBI Taxonomy" id="4232"/>
    <lineage>
        <taxon>Eukaryota</taxon>
        <taxon>Viridiplantae</taxon>
        <taxon>Streptophyta</taxon>
        <taxon>Embryophyta</taxon>
        <taxon>Tracheophyta</taxon>
        <taxon>Spermatophyta</taxon>
        <taxon>Magnoliopsida</taxon>
        <taxon>eudicotyledons</taxon>
        <taxon>Gunneridae</taxon>
        <taxon>Pentapetalae</taxon>
        <taxon>asterids</taxon>
        <taxon>campanulids</taxon>
        <taxon>Asterales</taxon>
        <taxon>Asteraceae</taxon>
        <taxon>Asteroideae</taxon>
        <taxon>Heliantheae alliance</taxon>
        <taxon>Heliantheae</taxon>
        <taxon>Helianthus</taxon>
    </lineage>
</organism>
<feature type="coiled-coil region" evidence="1">
    <location>
        <begin position="55"/>
        <end position="124"/>
    </location>
</feature>
<gene>
    <name evidence="2" type="ORF">HanXRQr2_Chr07g0292371</name>
</gene>
<dbReference type="Proteomes" id="UP000215914">
    <property type="component" value="Unassembled WGS sequence"/>
</dbReference>
<dbReference type="AlphaFoldDB" id="A0A9K3IK80"/>
<protein>
    <submittedName>
        <fullName evidence="2">Uncharacterized protein</fullName>
    </submittedName>
</protein>